<feature type="region of interest" description="Disordered" evidence="1">
    <location>
        <begin position="261"/>
        <end position="303"/>
    </location>
</feature>
<evidence type="ECO:0000256" key="1">
    <source>
        <dbReference type="SAM" id="MobiDB-lite"/>
    </source>
</evidence>
<keyword evidence="3" id="KW-1185">Reference proteome</keyword>
<sequence>MKIKVILGLKMNYSRICTLKNRNLFTFHSCKKKVQYAVPFLKKRVRKIYINSGKKNMPAPTTSKITSTLLNSNIRENKKTKKNADTQSLMSERSSQSKRSKRSRFGTRSEPEGKRKNKRSAFGDPSRSITLRLVPRDADDPLRENDSKISEYVLEPEIESEAQEKLVQKLFKGNNMEDVLPYEYRSEEFNTLTATSKRSCRRSYEYDYTQHYRTIGHGNGVFVPHNPKEMDPSLLRVHELRDKPVDDGVPEDSHLHDFAFEFSRKHRPHSQKGGSTKHAGDGDNDQDDEYNNDDDDEEEDLEALQLHLKQKNQDLVNASDYLALLESSDSETENNENFVI</sequence>
<proteinExistence type="predicted"/>
<dbReference type="EMBL" id="ASPP01020290">
    <property type="protein sequence ID" value="ETO13977.1"/>
    <property type="molecule type" value="Genomic_DNA"/>
</dbReference>
<comment type="caution">
    <text evidence="2">The sequence shown here is derived from an EMBL/GenBank/DDBJ whole genome shotgun (WGS) entry which is preliminary data.</text>
</comment>
<feature type="compositionally biased region" description="Basic and acidic residues" evidence="1">
    <location>
        <begin position="134"/>
        <end position="144"/>
    </location>
</feature>
<organism evidence="2 3">
    <name type="scientific">Reticulomyxa filosa</name>
    <dbReference type="NCBI Taxonomy" id="46433"/>
    <lineage>
        <taxon>Eukaryota</taxon>
        <taxon>Sar</taxon>
        <taxon>Rhizaria</taxon>
        <taxon>Retaria</taxon>
        <taxon>Foraminifera</taxon>
        <taxon>Monothalamids</taxon>
        <taxon>Reticulomyxidae</taxon>
        <taxon>Reticulomyxa</taxon>
    </lineage>
</organism>
<feature type="compositionally biased region" description="Polar residues" evidence="1">
    <location>
        <begin position="59"/>
        <end position="74"/>
    </location>
</feature>
<feature type="compositionally biased region" description="Basic residues" evidence="1">
    <location>
        <begin position="96"/>
        <end position="105"/>
    </location>
</feature>
<name>X6MKK3_RETFI</name>
<accession>X6MKK3</accession>
<protein>
    <submittedName>
        <fullName evidence="2">Uncharacterized protein</fullName>
    </submittedName>
</protein>
<feature type="region of interest" description="Disordered" evidence="1">
    <location>
        <begin position="52"/>
        <end position="144"/>
    </location>
</feature>
<evidence type="ECO:0000313" key="2">
    <source>
        <dbReference type="EMBL" id="ETO13977.1"/>
    </source>
</evidence>
<reference evidence="2 3" key="1">
    <citation type="journal article" date="2013" name="Curr. Biol.">
        <title>The Genome of the Foraminiferan Reticulomyxa filosa.</title>
        <authorList>
            <person name="Glockner G."/>
            <person name="Hulsmann N."/>
            <person name="Schleicher M."/>
            <person name="Noegel A.A."/>
            <person name="Eichinger L."/>
            <person name="Gallinger C."/>
            <person name="Pawlowski J."/>
            <person name="Sierra R."/>
            <person name="Euteneuer U."/>
            <person name="Pillet L."/>
            <person name="Moustafa A."/>
            <person name="Platzer M."/>
            <person name="Groth M."/>
            <person name="Szafranski K."/>
            <person name="Schliwa M."/>
        </authorList>
    </citation>
    <scope>NUCLEOTIDE SEQUENCE [LARGE SCALE GENOMIC DNA]</scope>
</reference>
<dbReference type="Proteomes" id="UP000023152">
    <property type="component" value="Unassembled WGS sequence"/>
</dbReference>
<feature type="non-terminal residue" evidence="2">
    <location>
        <position position="340"/>
    </location>
</feature>
<dbReference type="AlphaFoldDB" id="X6MKK3"/>
<evidence type="ECO:0000313" key="3">
    <source>
        <dbReference type="Proteomes" id="UP000023152"/>
    </source>
</evidence>
<gene>
    <name evidence="2" type="ORF">RFI_23392</name>
</gene>
<feature type="compositionally biased region" description="Acidic residues" evidence="1">
    <location>
        <begin position="282"/>
        <end position="302"/>
    </location>
</feature>